<sequence>MRLSAQATCPGSALAPVFKQSFGTSLTSTAKNVVPSGFTTNYAFNGTGNLADGQYMVTPLVQNAGKNDWAVGGDHTGDVNGNMFLVNAGTGASLFFKQQVDNLCPGSTFSFSAWLANVNTASVTGPICGASIVYPNVTFYIKDVNGNVLGSFNTGNVPLTTNVNVAPNWKQYGFQFALPAGITSLVLEMVDFYGGQPQCGNDLAIDDIVFSACTPQASVAFNTTNAICAGSSVTINTTLLNSPFLTPAYQWQKSSDGGATWTNVGAPSTTDQLTLTNVSSSDNALYRVIVGPTAASLSSNSCTTASNALQLTVHSLPSASIVSNSPVCAGGTLNLSANISGGTAPFTYSWSGPGFTSTSDQPSVTNVTAASNAGSYALTLTDANGCVAKANSTVSISPQPSVAAAGTDQVLCAVNTITLNAGAPAVGTGSWTQVGGPGTATIANALLRNTGVSSLSAGLYKFRWSVASAPCTVSTDDVEITIYPATSAGVLSGLTTVCASGNSGSLTLTGNVGTILQWESSTDNGNTWSVIANTGNSLSYSSLATTTAYRVLVQSGNCASAYSNIETVTVSQPTTAGVLFGNLYLCATANSGILFKTASTGTVQHWERSTDNGATWSVIANTANSLMFNNLTTTTLYRVLVKNDPCSQLYTNNATITIYQPVNAGTLTGDAVVCATGNAGSISLTGNNGNIDQWESSTDNGNTWTVLSNNTASLFYSNLTATTTYRVLVSNGSCASQYSNNVTITVDDATVAGTVNGGATVCAMANSGTITLTGYNGNILNWASSTDNGSTWNTIAGTGSSYSYSNLPAPTLFKANVKNGSCAAAYSAQVSIAMDAVTNGGTLNGAATVCANANSGTLSLTGYVGNILHWEQSTDNGSNWNVIAGTNADHSYNNINTNSLFRVLVQNGVCNTAYSNSVAITMVQPTAPGTLAGDATVCAAANSGTISLTGYTGNITHWEYSTDNGNSWNIIANTGSSYSFTNLPATTVYRVLVQNGICTSQYSNNVKITVNQPAVAGTLAGGVTVCAAANSGTVSLTGNTGTVVHWEYSADNGNNWNIISNTNTNYTYSNISSTTIYRALVKNGVCASQYTNQVTINVDQPTTAGTLAGAAAVCATGNSGTLSLTGSVGNIIHWESSADNGSNWNVIANTNASLSFSNLGATTVYRALVQNGVCAAQYSNNTTITVDQPTVAGTLAGNATVCASANSGSVSLTGSAGNVMHWEYSTDNGNTWSIVANTTNSIAYNNISTTTVYRAMVQNGVCASQYSNNATIVVDQPTIAGTLTGNATVCASSNGGTISLTGNSGNIIHWEFSNDNGTTWSVIAHTGTSLFYSNLAATTLYRVLVQNGVCSAQYANHVTIVVDQPYVAGTLAANTTVCATSNSGTISLTGNTGNVMNWAFSTDNGNTWSNIANTATAHTFNNISTTTIYRATVQNGACAAQVSNAVTVTVEQATVAGTLSGNNTVCASANSGSISLTGNTGSVVHWEYSNDNGNTWATVANTTNGLSFSNLTATTVYRALVQNGTCASQYSNHVTVTVDQPTTAGTLSGSTTVCAPANSGSLSLTGNTGSILHWAYSNDNENTWNAMAHTSDVLAYSNLAATTSYRVLIRNGVCASQYSNSVKVSLDQPTVAGTLSGDATVCASSNNGSVSLNGNTGNIIHWETSTDNGNTWSVVANTLNNQPFSNISTTTLYRALVQNGVCASRYSNNATITVVQPASPGVLSGNATVCAGLNNGSIILNNYGGNILQWESSTDNGNTWSVQNVSLSTLFYNNITAATQYRVLVGNNVCQPVYSNLITITITPQVSTADAGPDQLLCSTSSIRLSGNNPASGNGKWSLLSGPTAAAFSDQSAGNPVVTNIVPGTYYFEWRISNGVCADSKDTVRVVVYPAITNNVDTTAQVVCKGQTLTIHAQAGTGGNNSFQYQWQKSYDGIQWTDIATGVDLTFTPDASLLLRRNITSYTCASEGSTTKITVLQALSNNRITGDQQVCEGAVAKEITGTVPDGGDGIFTYQWQQSIDTGAHWSVITEARSRHLSLTTAFTKSTWVRRIVTTQNCNGPLMSTSNTVLVEVKPVASATLQYNGGVYCRLNTGVEFKADVNHTDSIKWNFGDGSTLTTTARNVSHVYTKPGSFAPSAQLINAAGCNVSVQPKDTIHVDEVKAAFNIKAINDCGKTTYRFVDTSSSYFPVSKRIWAINQKNTGAGSTMQYSFDAEGKNEASLLVNNIYGCSASLQAKFDVNIHSYPKVDINAMSEACLNNLMELKSVINSTDSVKTRIWNLSNGLSATDSVVQVSFYSEGKYMVKLTVATVNSCYDSALKQIIIHPIPKVSVSANNLVCKGGTVELKASGAAGYIWRDPSGNIICNNCNTLKVSPQKNTEYKVLGYSEYGCSELASANVRVIQPFKLTAKTADTLCLGETKKIAISGASTYTWRNDAGLSSYNGGSVFASPVVTTTYRVTGKDEFNCFADTADIRLTVGKPTPFSIGRDTSVLSGVPLQLHAITSSPDIRTWQWKGNATFSCLSCAAPTAKVIMDECLGCTATNIYGCKSTDTICITTFCPGSEVFIANAFSPDGDGVNDVLYVQGRGIKLIKSFRIFSRWGEMVFEKSNFSPGDKSSGWDGRIRGKMASPDVFVYVCEAICEKGTPAVFKGNTAVLK</sequence>
<feature type="domain" description="Ig-like" evidence="2">
    <location>
        <begin position="215"/>
        <end position="298"/>
    </location>
</feature>
<comment type="caution">
    <text evidence="3">The sequence shown here is derived from an EMBL/GenBank/DDBJ whole genome shotgun (WGS) entry which is preliminary data.</text>
</comment>
<dbReference type="Proteomes" id="UP000753802">
    <property type="component" value="Unassembled WGS sequence"/>
</dbReference>
<evidence type="ECO:0008006" key="5">
    <source>
        <dbReference type="Google" id="ProtNLM"/>
    </source>
</evidence>
<keyword evidence="4" id="KW-1185">Reference proteome</keyword>
<dbReference type="Pfam" id="PF00801">
    <property type="entry name" value="PKD"/>
    <property type="match status" value="1"/>
</dbReference>
<dbReference type="InterPro" id="IPR000601">
    <property type="entry name" value="PKD_dom"/>
</dbReference>
<organism evidence="3 4">
    <name type="scientific">Sediminibacterium roseum</name>
    <dbReference type="NCBI Taxonomy" id="1978412"/>
    <lineage>
        <taxon>Bacteria</taxon>
        <taxon>Pseudomonadati</taxon>
        <taxon>Bacteroidota</taxon>
        <taxon>Chitinophagia</taxon>
        <taxon>Chitinophagales</taxon>
        <taxon>Chitinophagaceae</taxon>
        <taxon>Sediminibacterium</taxon>
    </lineage>
</organism>
<evidence type="ECO:0000259" key="2">
    <source>
        <dbReference type="PROSITE" id="PS50835"/>
    </source>
</evidence>
<proteinExistence type="predicted"/>
<dbReference type="PROSITE" id="PS50835">
    <property type="entry name" value="IG_LIKE"/>
    <property type="match status" value="2"/>
</dbReference>
<gene>
    <name evidence="3" type="ORF">GWC95_01705</name>
</gene>
<dbReference type="CDD" id="cd00146">
    <property type="entry name" value="PKD"/>
    <property type="match status" value="1"/>
</dbReference>
<evidence type="ECO:0000313" key="4">
    <source>
        <dbReference type="Proteomes" id="UP000753802"/>
    </source>
</evidence>
<dbReference type="SUPFAM" id="SSF49299">
    <property type="entry name" value="PKD domain"/>
    <property type="match status" value="2"/>
</dbReference>
<feature type="domain" description="Ig-like" evidence="2">
    <location>
        <begin position="317"/>
        <end position="397"/>
    </location>
</feature>
<dbReference type="Pfam" id="PF13585">
    <property type="entry name" value="CHU_C"/>
    <property type="match status" value="1"/>
</dbReference>
<dbReference type="SUPFAM" id="SSF50939">
    <property type="entry name" value="Sialidases"/>
    <property type="match status" value="1"/>
</dbReference>
<feature type="domain" description="PKD" evidence="1">
    <location>
        <begin position="2105"/>
        <end position="2144"/>
    </location>
</feature>
<dbReference type="InterPro" id="IPR013783">
    <property type="entry name" value="Ig-like_fold"/>
</dbReference>
<dbReference type="RefSeq" id="WP_161816941.1">
    <property type="nucleotide sequence ID" value="NZ_JAACJS010000002.1"/>
</dbReference>
<reference evidence="3 4" key="1">
    <citation type="submission" date="2020-01" db="EMBL/GenBank/DDBJ databases">
        <title>Genome analysis.</title>
        <authorList>
            <person name="Wu S."/>
            <person name="Wang G."/>
        </authorList>
    </citation>
    <scope>NUCLEOTIDE SEQUENCE [LARGE SCALE GENOMIC DNA]</scope>
    <source>
        <strain evidence="3 4">SYL130</strain>
    </source>
</reference>
<dbReference type="PROSITE" id="PS50093">
    <property type="entry name" value="PKD"/>
    <property type="match status" value="1"/>
</dbReference>
<evidence type="ECO:0000313" key="3">
    <source>
        <dbReference type="EMBL" id="NCI48620.1"/>
    </source>
</evidence>
<evidence type="ECO:0000259" key="1">
    <source>
        <dbReference type="PROSITE" id="PS50093"/>
    </source>
</evidence>
<dbReference type="SMART" id="SM00089">
    <property type="entry name" value="PKD"/>
    <property type="match status" value="2"/>
</dbReference>
<dbReference type="Gene3D" id="2.60.40.10">
    <property type="entry name" value="Immunoglobulins"/>
    <property type="match status" value="5"/>
</dbReference>
<dbReference type="InterPro" id="IPR007110">
    <property type="entry name" value="Ig-like_dom"/>
</dbReference>
<accession>A0ABW9ZU61</accession>
<dbReference type="InterPro" id="IPR036278">
    <property type="entry name" value="Sialidase_sf"/>
</dbReference>
<dbReference type="InterPro" id="IPR022409">
    <property type="entry name" value="PKD/Chitinase_dom"/>
</dbReference>
<name>A0ABW9ZU61_9BACT</name>
<protein>
    <recommendedName>
        <fullName evidence="5">Ig-like domain-containing protein</fullName>
    </recommendedName>
</protein>
<dbReference type="EMBL" id="JAACJS010000002">
    <property type="protein sequence ID" value="NCI48620.1"/>
    <property type="molecule type" value="Genomic_DNA"/>
</dbReference>
<dbReference type="InterPro" id="IPR035986">
    <property type="entry name" value="PKD_dom_sf"/>
</dbReference>